<dbReference type="VEuPathDB" id="VectorBase:ACMO_005172"/>
<reference evidence="1" key="2">
    <citation type="submission" date="2020-05" db="UniProtKB">
        <authorList>
            <consortium name="EnsemblMetazoa"/>
        </authorList>
    </citation>
    <scope>IDENTIFICATION</scope>
    <source>
        <strain evidence="1">Ngousso</strain>
    </source>
</reference>
<accession>A0A6E8VKE5</accession>
<name>A0A6E8VKE5_ANOCL</name>
<proteinExistence type="predicted"/>
<reference key="1">
    <citation type="journal article" date="2019" name="Genes (Basel)">
        <title>A High-Quality De novo Genome Assembly from a Single Mosquito Using PacBio Sequencing.</title>
        <authorList>
            <person name="Kingan S.B."/>
            <person name="Heaton H."/>
            <person name="Cudini J."/>
            <person name="Lambert C.C."/>
            <person name="Baybayan P."/>
            <person name="Galvin B.D."/>
            <person name="Durbin R."/>
            <person name="Korlach J."/>
            <person name="Lawniczak M.K.N."/>
        </authorList>
    </citation>
    <scope>NUCLEOTIDE SEQUENCE [LARGE SCALE GENOMIC DNA]</scope>
    <source>
        <strain>Mali-NIH</strain>
    </source>
</reference>
<dbReference type="Proteomes" id="UP001105220">
    <property type="component" value="Unplaced"/>
</dbReference>
<dbReference type="VEuPathDB" id="VectorBase:ACON2_029567"/>
<dbReference type="AlphaFoldDB" id="A0A6E8VKE5"/>
<evidence type="ECO:0000313" key="1">
    <source>
        <dbReference type="EnsemblMetazoa" id="ACON004826-PA"/>
    </source>
</evidence>
<dbReference type="VEuPathDB" id="VectorBase:ACON004826"/>
<dbReference type="EnsemblMetazoa" id="ACON004826-RA">
    <property type="protein sequence ID" value="ACON004826-PA"/>
    <property type="gene ID" value="ACON004826"/>
</dbReference>
<protein>
    <submittedName>
        <fullName evidence="1">BED-type domain-containing protein</fullName>
    </submittedName>
</protein>
<evidence type="ECO:0000313" key="2">
    <source>
        <dbReference type="Proteomes" id="UP001105220"/>
    </source>
</evidence>
<organism evidence="1 2">
    <name type="scientific">Anopheles coluzzii</name>
    <name type="common">African malaria mosquito</name>
    <dbReference type="NCBI Taxonomy" id="1518534"/>
    <lineage>
        <taxon>Eukaryota</taxon>
        <taxon>Metazoa</taxon>
        <taxon>Ecdysozoa</taxon>
        <taxon>Arthropoda</taxon>
        <taxon>Hexapoda</taxon>
        <taxon>Insecta</taxon>
        <taxon>Pterygota</taxon>
        <taxon>Neoptera</taxon>
        <taxon>Endopterygota</taxon>
        <taxon>Diptera</taxon>
        <taxon>Nematocera</taxon>
        <taxon>Culicoidea</taxon>
        <taxon>Culicidae</taxon>
        <taxon>Anophelinae</taxon>
        <taxon>Anopheles</taxon>
    </lineage>
</organism>
<keyword evidence="2" id="KW-1185">Reference proteome</keyword>
<sequence length="176" mass="19522">MPTTYNPNYENSFPWCSPDPKDVYAAVCKWCNKKIKINTMGKVALVSHEKSKAHQHNVLVRKTNLPISHFLPNPIVGNNLLSSSPSLPSLSTAMATHITASDSSTNADNQHSKASNVLNRFMINEQVTNAEIVWALATIANHNSIAVLGLTLICSRQCFRTAKLLPRSRWDAQNRI</sequence>